<dbReference type="SUPFAM" id="SSF55753">
    <property type="entry name" value="Actin depolymerizing proteins"/>
    <property type="match status" value="1"/>
</dbReference>
<dbReference type="Pfam" id="PF00241">
    <property type="entry name" value="Cofilin_ADF"/>
    <property type="match status" value="1"/>
</dbReference>
<dbReference type="InterPro" id="IPR029006">
    <property type="entry name" value="ADF-H/Gelsolin-like_dom_sf"/>
</dbReference>
<sequence>MTSSGVKVTDSLRVTYENFKMKKGTTKYRYLILKMSDDKSEIILEREEPAKAGSDPREDFESFVEALPRDEARFILYDFHATDINNAKQSRIVMITYVPDASTMKDKMLFASSKEALKKALELNGKDYSVHDIAELTYELAAENAGIKILKTSK</sequence>
<keyword evidence="2" id="KW-0009">Actin-binding</keyword>
<dbReference type="PROSITE" id="PS51263">
    <property type="entry name" value="ADF_H"/>
    <property type="match status" value="1"/>
</dbReference>
<evidence type="ECO:0000259" key="3">
    <source>
        <dbReference type="PROSITE" id="PS51263"/>
    </source>
</evidence>
<dbReference type="SMART" id="SM00102">
    <property type="entry name" value="ADF"/>
    <property type="match status" value="1"/>
</dbReference>
<dbReference type="GO" id="GO:0015629">
    <property type="term" value="C:actin cytoskeleton"/>
    <property type="evidence" value="ECO:0007669"/>
    <property type="project" value="InterPro"/>
</dbReference>
<name>A0A6G3MJ34_HENSL</name>
<comment type="similarity">
    <text evidence="1">Belongs to the actin-binding proteins ADF family.</text>
</comment>
<evidence type="ECO:0000256" key="2">
    <source>
        <dbReference type="ARBA" id="ARBA00023203"/>
    </source>
</evidence>
<evidence type="ECO:0000256" key="1">
    <source>
        <dbReference type="ARBA" id="ARBA00006844"/>
    </source>
</evidence>
<reference evidence="4" key="1">
    <citation type="submission" date="2018-11" db="EMBL/GenBank/DDBJ databases">
        <title>Henneguya salminicola genome and transcriptome.</title>
        <authorList>
            <person name="Yahalomi D."/>
            <person name="Atkinson S.D."/>
            <person name="Neuhof M."/>
            <person name="Chang E.S."/>
            <person name="Philippe H."/>
            <person name="Cartwright P."/>
            <person name="Bartholomew J.L."/>
            <person name="Huchon D."/>
        </authorList>
    </citation>
    <scope>NUCLEOTIDE SEQUENCE</scope>
    <source>
        <strain evidence="4">Hz1</strain>
        <tissue evidence="4">Whole</tissue>
    </source>
</reference>
<dbReference type="GO" id="GO:0030042">
    <property type="term" value="P:actin filament depolymerization"/>
    <property type="evidence" value="ECO:0007669"/>
    <property type="project" value="InterPro"/>
</dbReference>
<dbReference type="GO" id="GO:0003779">
    <property type="term" value="F:actin binding"/>
    <property type="evidence" value="ECO:0007669"/>
    <property type="project" value="UniProtKB-KW"/>
</dbReference>
<dbReference type="CDD" id="cd11286">
    <property type="entry name" value="ADF_cofilin_like"/>
    <property type="match status" value="1"/>
</dbReference>
<protein>
    <submittedName>
        <fullName evidence="4">Cofilin (Trinotate prediction)</fullName>
    </submittedName>
</protein>
<feature type="domain" description="ADF-H" evidence="3">
    <location>
        <begin position="5"/>
        <end position="146"/>
    </location>
</feature>
<accession>A0A6G3MJ34</accession>
<proteinExistence type="inferred from homology"/>
<dbReference type="EMBL" id="GHBP01005971">
    <property type="protein sequence ID" value="NDJ93994.1"/>
    <property type="molecule type" value="Transcribed_RNA"/>
</dbReference>
<dbReference type="Gene3D" id="3.40.20.10">
    <property type="entry name" value="Severin"/>
    <property type="match status" value="1"/>
</dbReference>
<dbReference type="InterPro" id="IPR002108">
    <property type="entry name" value="ADF-H"/>
</dbReference>
<dbReference type="PANTHER" id="PTHR11913">
    <property type="entry name" value="COFILIN-RELATED"/>
    <property type="match status" value="1"/>
</dbReference>
<dbReference type="AlphaFoldDB" id="A0A6G3MJ34"/>
<dbReference type="InterPro" id="IPR017904">
    <property type="entry name" value="ADF/Cofilin"/>
</dbReference>
<organism evidence="4">
    <name type="scientific">Henneguya salminicola</name>
    <name type="common">Myxosporean</name>
    <dbReference type="NCBI Taxonomy" id="69463"/>
    <lineage>
        <taxon>Eukaryota</taxon>
        <taxon>Metazoa</taxon>
        <taxon>Cnidaria</taxon>
        <taxon>Myxozoa</taxon>
        <taxon>Myxosporea</taxon>
        <taxon>Bivalvulida</taxon>
        <taxon>Platysporina</taxon>
        <taxon>Myxobolidae</taxon>
        <taxon>Henneguya</taxon>
    </lineage>
</organism>
<evidence type="ECO:0000313" key="4">
    <source>
        <dbReference type="EMBL" id="NDJ93994.1"/>
    </source>
</evidence>